<organism evidence="14 15">
    <name type="scientific">Dendroctonus ponderosae</name>
    <name type="common">Mountain pine beetle</name>
    <dbReference type="NCBI Taxonomy" id="77166"/>
    <lineage>
        <taxon>Eukaryota</taxon>
        <taxon>Metazoa</taxon>
        <taxon>Ecdysozoa</taxon>
        <taxon>Arthropoda</taxon>
        <taxon>Hexapoda</taxon>
        <taxon>Insecta</taxon>
        <taxon>Pterygota</taxon>
        <taxon>Neoptera</taxon>
        <taxon>Endopterygota</taxon>
        <taxon>Coleoptera</taxon>
        <taxon>Polyphaga</taxon>
        <taxon>Cucujiformia</taxon>
        <taxon>Curculionidae</taxon>
        <taxon>Scolytinae</taxon>
        <taxon>Dendroctonus</taxon>
    </lineage>
</organism>
<evidence type="ECO:0000256" key="6">
    <source>
        <dbReference type="ARBA" id="ARBA00022660"/>
    </source>
</evidence>
<dbReference type="GO" id="GO:0045271">
    <property type="term" value="C:respiratory chain complex I"/>
    <property type="evidence" value="ECO:0007669"/>
    <property type="project" value="InterPro"/>
</dbReference>
<dbReference type="InterPro" id="IPR045299">
    <property type="entry name" value="Complex1_LYR_NDUFA6_LYRM6"/>
</dbReference>
<reference evidence="15" key="1">
    <citation type="journal article" date="2013" name="Genome Biol.">
        <title>Draft genome of the mountain pine beetle, Dendroctonus ponderosae Hopkins, a major forest pest.</title>
        <authorList>
            <person name="Keeling C.I."/>
            <person name="Yuen M.M."/>
            <person name="Liao N.Y."/>
            <person name="Docking T.R."/>
            <person name="Chan S.K."/>
            <person name="Taylor G.A."/>
            <person name="Palmquist D.L."/>
            <person name="Jackman S.D."/>
            <person name="Nguyen A."/>
            <person name="Li M."/>
            <person name="Henderson H."/>
            <person name="Janes J.K."/>
            <person name="Zhao Y."/>
            <person name="Pandoh P."/>
            <person name="Moore R."/>
            <person name="Sperling F.A."/>
            <person name="Huber D.P."/>
            <person name="Birol I."/>
            <person name="Jones S.J."/>
            <person name="Bohlmann J."/>
        </authorList>
    </citation>
    <scope>NUCLEOTIDE SEQUENCE</scope>
</reference>
<evidence type="ECO:0000256" key="5">
    <source>
        <dbReference type="ARBA" id="ARBA00022448"/>
    </source>
</evidence>
<evidence type="ECO:0000256" key="10">
    <source>
        <dbReference type="ARBA" id="ARBA00023136"/>
    </source>
</evidence>
<evidence type="ECO:0000256" key="7">
    <source>
        <dbReference type="ARBA" id="ARBA00022792"/>
    </source>
</evidence>
<name>A0AAR5QKR9_DENPD</name>
<keyword evidence="7" id="KW-0999">Mitochondrion inner membrane</keyword>
<dbReference type="GO" id="GO:0006979">
    <property type="term" value="P:response to oxidative stress"/>
    <property type="evidence" value="ECO:0007669"/>
    <property type="project" value="TreeGrafter"/>
</dbReference>
<keyword evidence="5" id="KW-0813">Transport</keyword>
<comment type="function">
    <text evidence="13">Accessory subunit of the mitochondrial membrane respiratory chain NADH dehydrogenase (Complex I), that is believed to be not involved in catalysis. Required for proper complex I assembly. Complex I functions in the transfer of electrons from NADH to the respiratory chain. The immediate electron acceptor for the enzyme is believed to be ubiquinone.</text>
</comment>
<evidence type="ECO:0000256" key="1">
    <source>
        <dbReference type="ARBA" id="ARBA00004443"/>
    </source>
</evidence>
<proteinExistence type="inferred from homology"/>
<accession>A0AAR5QKR9</accession>
<comment type="subcellular location">
    <subcellularLocation>
        <location evidence="1">Mitochondrion inner membrane</location>
        <topology evidence="1">Peripheral membrane protein</topology>
        <orientation evidence="1">Matrix side</orientation>
    </subcellularLocation>
</comment>
<keyword evidence="6" id="KW-0679">Respiratory chain</keyword>
<keyword evidence="10" id="KW-0472">Membrane</keyword>
<keyword evidence="8" id="KW-0249">Electron transport</keyword>
<dbReference type="CDD" id="cd20266">
    <property type="entry name" value="Complex1_LYR_NDUFA6_LYRM6"/>
    <property type="match status" value="1"/>
</dbReference>
<evidence type="ECO:0000256" key="9">
    <source>
        <dbReference type="ARBA" id="ARBA00023128"/>
    </source>
</evidence>
<evidence type="ECO:0000256" key="11">
    <source>
        <dbReference type="ARBA" id="ARBA00030213"/>
    </source>
</evidence>
<comment type="similarity">
    <text evidence="2">Belongs to the complex I LYR family.</text>
</comment>
<evidence type="ECO:0000256" key="13">
    <source>
        <dbReference type="ARBA" id="ARBA00046116"/>
    </source>
</evidence>
<dbReference type="RefSeq" id="XP_019773742.1">
    <property type="nucleotide sequence ID" value="XM_019918183.2"/>
</dbReference>
<keyword evidence="9" id="KW-0496">Mitochondrion</keyword>
<dbReference type="KEGG" id="dpa:109546983"/>
<evidence type="ECO:0000313" key="15">
    <source>
        <dbReference type="Proteomes" id="UP000019118"/>
    </source>
</evidence>
<evidence type="ECO:0000313" key="14">
    <source>
        <dbReference type="EnsemblMetazoa" id="XP_019773742.1"/>
    </source>
</evidence>
<evidence type="ECO:0000256" key="8">
    <source>
        <dbReference type="ARBA" id="ARBA00022982"/>
    </source>
</evidence>
<reference evidence="14" key="2">
    <citation type="submission" date="2024-08" db="UniProtKB">
        <authorList>
            <consortium name="EnsemblMetazoa"/>
        </authorList>
    </citation>
    <scope>IDENTIFICATION</scope>
</reference>
<sequence>MASETKKKFFKEVRPILSLDHHEARRRVLNLYKAWFRQIPFMVKYYDVEFSETRCKQKLREEFTKHPQINDIRIIDMLVIKGQMALNEVAEKWISRRGVAQYFNKPSDPTRDCFLAKFLKGND</sequence>
<evidence type="ECO:0000256" key="2">
    <source>
        <dbReference type="ARBA" id="ARBA00009508"/>
    </source>
</evidence>
<dbReference type="PANTHER" id="PTHR12964:SF0">
    <property type="entry name" value="NADH DEHYDROGENASE [UBIQUINONE] 1 ALPHA SUBCOMPLEX SUBUNIT 6"/>
    <property type="match status" value="1"/>
</dbReference>
<keyword evidence="15" id="KW-1185">Reference proteome</keyword>
<dbReference type="Proteomes" id="UP000019118">
    <property type="component" value="Unassembled WGS sequence"/>
</dbReference>
<evidence type="ECO:0000256" key="4">
    <source>
        <dbReference type="ARBA" id="ARBA00016386"/>
    </source>
</evidence>
<dbReference type="GeneID" id="125505370"/>
<evidence type="ECO:0000256" key="3">
    <source>
        <dbReference type="ARBA" id="ARBA00011790"/>
    </source>
</evidence>
<protein>
    <recommendedName>
        <fullName evidence="4">NADH dehydrogenase [ubiquinone] 1 alpha subcomplex subunit 6</fullName>
    </recommendedName>
    <alternativeName>
        <fullName evidence="11">Complex I-B14</fullName>
    </alternativeName>
    <alternativeName>
        <fullName evidence="12">NADH-ubiquinone oxidoreductase B14 subunit</fullName>
    </alternativeName>
</protein>
<dbReference type="GeneID" id="109546983"/>
<dbReference type="AlphaFoldDB" id="A0AAR5QKR9"/>
<dbReference type="InterPro" id="IPR016488">
    <property type="entry name" value="NADH_Ub_cplx-1_asu_su-6"/>
</dbReference>
<dbReference type="RefSeq" id="XP_048525029.1">
    <property type="nucleotide sequence ID" value="XM_048669072.1"/>
</dbReference>
<comment type="subunit">
    <text evidence="3">Mammalian complex I is composed of 45 different subunits.</text>
</comment>
<dbReference type="EnsemblMetazoa" id="XM_019918183.1">
    <property type="protein sequence ID" value="XP_019773742.1"/>
    <property type="gene ID" value="LOC109546983"/>
</dbReference>
<evidence type="ECO:0000256" key="12">
    <source>
        <dbReference type="ARBA" id="ARBA00032352"/>
    </source>
</evidence>
<dbReference type="PANTHER" id="PTHR12964">
    <property type="entry name" value="NADH-UBIQUINONE OXIDOREDUCTASE B14 SUBUNIT"/>
    <property type="match status" value="1"/>
</dbReference>
<dbReference type="GO" id="GO:0005743">
    <property type="term" value="C:mitochondrial inner membrane"/>
    <property type="evidence" value="ECO:0007669"/>
    <property type="project" value="UniProtKB-SubCell"/>
</dbReference>